<dbReference type="EMBL" id="CNGE01000725">
    <property type="protein sequence ID" value="CKT25839.1"/>
    <property type="molecule type" value="Genomic_DNA"/>
</dbReference>
<evidence type="ECO:0000313" key="3">
    <source>
        <dbReference type="Proteomes" id="UP000048948"/>
    </source>
</evidence>
<name>A0A655FKV9_MYCTX</name>
<feature type="region of interest" description="Disordered" evidence="1">
    <location>
        <begin position="37"/>
        <end position="68"/>
    </location>
</feature>
<dbReference type="AlphaFoldDB" id="A0A655FKV9"/>
<accession>A0A655FKV9</accession>
<reference evidence="2 3" key="1">
    <citation type="submission" date="2015-03" db="EMBL/GenBank/DDBJ databases">
        <authorList>
            <consortium name="Pathogen Informatics"/>
        </authorList>
    </citation>
    <scope>NUCLEOTIDE SEQUENCE [LARGE SCALE GENOMIC DNA]</scope>
    <source>
        <strain evidence="2 3">Bir 172</strain>
    </source>
</reference>
<organism evidence="2 3">
    <name type="scientific">Mycobacterium tuberculosis</name>
    <dbReference type="NCBI Taxonomy" id="1773"/>
    <lineage>
        <taxon>Bacteria</taxon>
        <taxon>Bacillati</taxon>
        <taxon>Actinomycetota</taxon>
        <taxon>Actinomycetes</taxon>
        <taxon>Mycobacteriales</taxon>
        <taxon>Mycobacteriaceae</taxon>
        <taxon>Mycobacterium</taxon>
        <taxon>Mycobacterium tuberculosis complex</taxon>
    </lineage>
</organism>
<protein>
    <submittedName>
        <fullName evidence="2">Uncharacterized protein</fullName>
    </submittedName>
</protein>
<evidence type="ECO:0000313" key="2">
    <source>
        <dbReference type="EMBL" id="CKT25839.1"/>
    </source>
</evidence>
<proteinExistence type="predicted"/>
<gene>
    <name evidence="2" type="ORF">ERS027646_03238</name>
</gene>
<sequence length="68" mass="6677">MLTAGHTDPAATAAAASGVLAGGITAGASTIGRKAIAAKPSPSPAGNKNGELKIMPQVGQPTRLKKIW</sequence>
<evidence type="ECO:0000256" key="1">
    <source>
        <dbReference type="SAM" id="MobiDB-lite"/>
    </source>
</evidence>
<dbReference type="Proteomes" id="UP000048948">
    <property type="component" value="Unassembled WGS sequence"/>
</dbReference>